<dbReference type="PANTHER" id="PTHR30373">
    <property type="entry name" value="UPF0603 PROTEIN YGCG"/>
    <property type="match status" value="1"/>
</dbReference>
<dbReference type="Gene3D" id="3.10.310.50">
    <property type="match status" value="1"/>
</dbReference>
<reference evidence="3" key="1">
    <citation type="submission" date="2019-11" db="EMBL/GenBank/DDBJ databases">
        <title>Microbial mats filling the niche in hypersaline microbial mats.</title>
        <authorList>
            <person name="Wong H.L."/>
            <person name="Macleod F.I."/>
            <person name="White R.A. III"/>
            <person name="Burns B.P."/>
        </authorList>
    </citation>
    <scope>NUCLEOTIDE SEQUENCE</scope>
    <source>
        <strain evidence="3">Bin_327</strain>
    </source>
</reference>
<protein>
    <recommendedName>
        <fullName evidence="2">TPM domain-containing protein</fullName>
    </recommendedName>
</protein>
<dbReference type="InterPro" id="IPR007621">
    <property type="entry name" value="TPM_dom"/>
</dbReference>
<name>A0A9D5K7W8_UNCW3</name>
<feature type="signal peptide" evidence="1">
    <location>
        <begin position="1"/>
        <end position="22"/>
    </location>
</feature>
<evidence type="ECO:0000259" key="2">
    <source>
        <dbReference type="Pfam" id="PF04536"/>
    </source>
</evidence>
<accession>A0A9D5K7W8</accession>
<sequence>MEVKMKITLIVSVFLVPFLASGAYPDAPSPGYYVADEEGIIESKYEEYINSLCREVNLVTSVKMTAVAVSTTGGEDINEYAENLSKSWYSEQTARDNGIIIVVAEDDHEVVTIVGKGLQEILPPSKVDRIRRNITIPNFKRHEYGRGVYWTLRTFAREMEDAYDANFETLEDTPDADDYADDYYDDAFEDGCWGCWRAIACLGWLMWWDSIWDDHDHWDHHHHHRHRCW</sequence>
<dbReference type="AlphaFoldDB" id="A0A9D5K7W8"/>
<dbReference type="Proteomes" id="UP000630660">
    <property type="component" value="Unassembled WGS sequence"/>
</dbReference>
<proteinExistence type="predicted"/>
<feature type="domain" description="TPM" evidence="2">
    <location>
        <begin position="34"/>
        <end position="150"/>
    </location>
</feature>
<dbReference type="EMBL" id="WJKJ01000054">
    <property type="protein sequence ID" value="MBD3363932.1"/>
    <property type="molecule type" value="Genomic_DNA"/>
</dbReference>
<evidence type="ECO:0000313" key="3">
    <source>
        <dbReference type="EMBL" id="MBD3363932.1"/>
    </source>
</evidence>
<keyword evidence="1" id="KW-0732">Signal</keyword>
<dbReference type="PANTHER" id="PTHR30373:SF2">
    <property type="entry name" value="UPF0603 PROTEIN YGCG"/>
    <property type="match status" value="1"/>
</dbReference>
<dbReference type="Pfam" id="PF04536">
    <property type="entry name" value="TPM_phosphatase"/>
    <property type="match status" value="1"/>
</dbReference>
<organism evidence="3 4">
    <name type="scientific">candidate division WOR-3 bacterium</name>
    <dbReference type="NCBI Taxonomy" id="2052148"/>
    <lineage>
        <taxon>Bacteria</taxon>
        <taxon>Bacteria division WOR-3</taxon>
    </lineage>
</organism>
<gene>
    <name evidence="3" type="ORF">GF359_01825</name>
</gene>
<feature type="chain" id="PRO_5038890303" description="TPM domain-containing protein" evidence="1">
    <location>
        <begin position="23"/>
        <end position="229"/>
    </location>
</feature>
<evidence type="ECO:0000256" key="1">
    <source>
        <dbReference type="SAM" id="SignalP"/>
    </source>
</evidence>
<comment type="caution">
    <text evidence="3">The sequence shown here is derived from an EMBL/GenBank/DDBJ whole genome shotgun (WGS) entry which is preliminary data.</text>
</comment>
<evidence type="ECO:0000313" key="4">
    <source>
        <dbReference type="Proteomes" id="UP000630660"/>
    </source>
</evidence>